<dbReference type="AlphaFoldDB" id="A0A371YVM5"/>
<comment type="caution">
    <text evidence="2">The sequence shown here is derived from an EMBL/GenBank/DDBJ whole genome shotgun (WGS) entry which is preliminary data.</text>
</comment>
<dbReference type="EMBL" id="JBHRSF010000071">
    <property type="protein sequence ID" value="MFC2996626.1"/>
    <property type="molecule type" value="Genomic_DNA"/>
</dbReference>
<sequence>MHIGTTSYTNDADYMEKLFQINQQFRNNYARTLRHKQYGGRITGTIIVPISVYEEEGEDQKVYKKMYLEKHKNWDGKWESSIIFRLYINPLLVKRLTLNELHQYYCDLIITQLHDPNFKLPKNFNSIEFKKDFFAIVQDFRTKNIMLPRP</sequence>
<evidence type="ECO:0000313" key="4">
    <source>
        <dbReference type="Proteomes" id="UP001595455"/>
    </source>
</evidence>
<dbReference type="Proteomes" id="UP001595455">
    <property type="component" value="Unassembled WGS sequence"/>
</dbReference>
<organism evidence="2 3">
    <name type="scientific">Acinetobacter sichuanensis</name>
    <dbReference type="NCBI Taxonomy" id="2136183"/>
    <lineage>
        <taxon>Bacteria</taxon>
        <taxon>Pseudomonadati</taxon>
        <taxon>Pseudomonadota</taxon>
        <taxon>Gammaproteobacteria</taxon>
        <taxon>Moraxellales</taxon>
        <taxon>Moraxellaceae</taxon>
        <taxon>Acinetobacter</taxon>
    </lineage>
</organism>
<dbReference type="OrthoDB" id="6693802at2"/>
<dbReference type="Proteomes" id="UP000240957">
    <property type="component" value="Unassembled WGS sequence"/>
</dbReference>
<gene>
    <name evidence="1" type="ORF">ACFODO_15425</name>
    <name evidence="2" type="ORF">C9E89_000645</name>
</gene>
<reference evidence="4" key="3">
    <citation type="journal article" date="2019" name="Int. J. Syst. Evol. Microbiol.">
        <title>The Global Catalogue of Microorganisms (GCM) 10K type strain sequencing project: providing services to taxonomists for standard genome sequencing and annotation.</title>
        <authorList>
            <consortium name="The Broad Institute Genomics Platform"/>
            <consortium name="The Broad Institute Genome Sequencing Center for Infectious Disease"/>
            <person name="Wu L."/>
            <person name="Ma J."/>
        </authorList>
    </citation>
    <scope>NUCLEOTIDE SEQUENCE [LARGE SCALE GENOMIC DNA]</scope>
    <source>
        <strain evidence="4">KCTC 62575</strain>
    </source>
</reference>
<reference evidence="1" key="4">
    <citation type="submission" date="2024-09" db="EMBL/GenBank/DDBJ databases">
        <authorList>
            <person name="Sun Q."/>
            <person name="Mori K."/>
        </authorList>
    </citation>
    <scope>NUCLEOTIDE SEQUENCE</scope>
    <source>
        <strain evidence="1">KCTC 62575</strain>
    </source>
</reference>
<protein>
    <submittedName>
        <fullName evidence="2">Uncharacterized protein</fullName>
    </submittedName>
</protein>
<dbReference type="EMBL" id="PYIX02000001">
    <property type="protein sequence ID" value="RFC85464.1"/>
    <property type="molecule type" value="Genomic_DNA"/>
</dbReference>
<name>A0A371YVM5_9GAMM</name>
<accession>A0A371YVM5</accession>
<evidence type="ECO:0000313" key="3">
    <source>
        <dbReference type="Proteomes" id="UP000240957"/>
    </source>
</evidence>
<evidence type="ECO:0000313" key="2">
    <source>
        <dbReference type="EMBL" id="RFC85464.1"/>
    </source>
</evidence>
<reference evidence="1" key="1">
    <citation type="journal article" date="2014" name="Int. J. Syst. Evol. Microbiol.">
        <title>Complete genome of a new Firmicutes species belonging to the dominant human colonic microbiota ('Ruminococcus bicirculans') reveals two chromosomes and a selective capacity to utilize plant glucans.</title>
        <authorList>
            <consortium name="NISC Comparative Sequencing Program"/>
            <person name="Wegmann U."/>
            <person name="Louis P."/>
            <person name="Goesmann A."/>
            <person name="Henrissat B."/>
            <person name="Duncan S.H."/>
            <person name="Flint H.J."/>
        </authorList>
    </citation>
    <scope>NUCLEOTIDE SEQUENCE</scope>
    <source>
        <strain evidence="1">KCTC 62575</strain>
    </source>
</reference>
<proteinExistence type="predicted"/>
<reference evidence="2 3" key="2">
    <citation type="submission" date="2018-08" db="EMBL/GenBank/DDBJ databases">
        <title>The draft genome of Acinetobacter sichuanensis strain WCHAc060041.</title>
        <authorList>
            <person name="Qin J."/>
            <person name="Feng Y."/>
            <person name="Zong Z."/>
        </authorList>
    </citation>
    <scope>NUCLEOTIDE SEQUENCE [LARGE SCALE GENOMIC DNA]</scope>
    <source>
        <strain evidence="2 3">WCHAc060041</strain>
    </source>
</reference>
<keyword evidence="4" id="KW-1185">Reference proteome</keyword>
<evidence type="ECO:0000313" key="1">
    <source>
        <dbReference type="EMBL" id="MFC2996626.1"/>
    </source>
</evidence>
<dbReference type="RefSeq" id="WP_107006510.1">
    <property type="nucleotide sequence ID" value="NZ_JBHRSF010000071.1"/>
</dbReference>